<feature type="domain" description="Type VI secretion system IcmF C-terminal" evidence="3">
    <location>
        <begin position="1083"/>
        <end position="1177"/>
    </location>
</feature>
<dbReference type="InterPro" id="IPR009612">
    <property type="entry name" value="IcmF-rel"/>
</dbReference>
<dbReference type="InterPro" id="IPR048677">
    <property type="entry name" value="TssM1_hel"/>
</dbReference>
<evidence type="ECO:0000259" key="5">
    <source>
        <dbReference type="Pfam" id="PF21070"/>
    </source>
</evidence>
<dbReference type="Proteomes" id="UP000826462">
    <property type="component" value="Chromosome 2"/>
</dbReference>
<keyword evidence="7" id="KW-1185">Reference proteome</keyword>
<evidence type="ECO:0000256" key="1">
    <source>
        <dbReference type="SAM" id="MobiDB-lite"/>
    </source>
</evidence>
<evidence type="ECO:0000313" key="7">
    <source>
        <dbReference type="Proteomes" id="UP000826462"/>
    </source>
</evidence>
<dbReference type="InterPro" id="IPR010623">
    <property type="entry name" value="IcmF_C"/>
</dbReference>
<evidence type="ECO:0000259" key="4">
    <source>
        <dbReference type="Pfam" id="PF06761"/>
    </source>
</evidence>
<feature type="transmembrane region" description="Helical" evidence="2">
    <location>
        <begin position="48"/>
        <end position="68"/>
    </location>
</feature>
<keyword evidence="2" id="KW-1133">Transmembrane helix</keyword>
<reference evidence="6 7" key="1">
    <citation type="submission" date="2021-07" db="EMBL/GenBank/DDBJ databases">
        <title>Paraburkholderia edwinii protects Aspergillus sp. from phenazines by acting as a toxin sponge.</title>
        <authorList>
            <person name="Dahlstrom K.M."/>
            <person name="Newman D.K."/>
        </authorList>
    </citation>
    <scope>NUCLEOTIDE SEQUENCE [LARGE SCALE GENOMIC DNA]</scope>
    <source>
        <strain evidence="6 7">Pe01</strain>
    </source>
</reference>
<sequence>MSKEGLNEKASLSVILFFGLALAALFVGIWLWFSNEGSSHGWAADKRTAIALALVAVWFASMFLAALYERGIRQWAADSRIAHAYAQRHRENREASQSMDEQRSSASMAERLRAILYGRHGRGWRYRDRWLLVAGDESLIELLAPNLAVDGYAVTANAVLLYAKQIGGTLDTGRLKQIRRMRWRRPVDAIISVTRDSTASNVPEESDDIAQRLARHARALRWAAPAYLLRVTDAGSESKGPDEAMGLTWSNPDVRADKIDALLQSLVDYLADAGVVRVADNPFDRYPAELSQHVSRRGRFLAELASRIAHSRFQPHTVHGLLFAPPIKMRALRALENGDTAIGSEAPPTQRSAVFKPDPGSSGDVEDFPEPPSPTIWQTIANHSRQIHGRRVGFSISTTAAWATTAALALWIAGTATSGSTNSATIRAAESTITKLAKLTTLSTAHGQTETALTLDALDKQIDTLEAHTRDRAPWRARFGLNRDEVILAALQTAYQIAAQRILADPLRHKLEDRLRQLASLSDSEIASGGNAQVQAAYDTLKTYLMLAKPELANAAFLTPQLIATGIPARPHDSTLAPGTWDDLRRHLLAFYATHLTDRKQGAKPATPITADLALIASTRQTIIGVRGIQNSTDTVYQQILDDARPKYPPVSLATLLGDAAQQTQAQAQASPGGTTSRGLFSTTATIPGVFTRAAWDERISKAIDDASENRDAKADWVLSDATNARASSPSTLKADLSKRYFDDYARAWATFLNSLRWQPAPTLSGTVDQLTLLGDPQRSPLVALMNVIVYQANAGMTSQSLSDTLIRKAQHLVGADEPSKNTTSFSGAINPSNDPGSQPGQRAQLTPAAASLAATFAPILRLTGSDPLSMQQPADNQAAAQLATTGDLSLARYLERVTAMRLKAQQMVASADPDAMSRVAAQAVLQGKTSDIADSRDYASRVAASLGEQWAGFGNLFEAPMDQTWQVVVAPAASSLNEIWRGAIVSDWNRSFAGRYPFADSDNDASLPEMARFMRTDNGVITQFVSTQLAGVVERQGDRWVAAQGASHGALTLDPNFLTALNRLSRVSTVLFPSGDAHVRYELRAVPTPGITDIRFALSGRELHYFNQKEEWMPFEWPGQSLDNLSHIEWQTEEGGLRSALDTQGRFGLIRLLERATVSQQDNARYLLSWTPDQSEGIALRVQLRSEAGAGPLDVLALRHFTLPTRIFITNSKSAANVGNAANVAGAQKRAGALTSAINPPPLPPEAITAARHAATPLPAGGGFILEGAQ</sequence>
<feature type="compositionally biased region" description="Polar residues" evidence="1">
    <location>
        <begin position="821"/>
        <end position="842"/>
    </location>
</feature>
<dbReference type="RefSeq" id="WP_219801202.1">
    <property type="nucleotide sequence ID" value="NZ_CP080096.1"/>
</dbReference>
<dbReference type="Pfam" id="PF06744">
    <property type="entry name" value="IcmF_C"/>
    <property type="match status" value="1"/>
</dbReference>
<feature type="domain" description="Type VI secretion system component TssM1 helical" evidence="5">
    <location>
        <begin position="972"/>
        <end position="1078"/>
    </location>
</feature>
<feature type="transmembrane region" description="Helical" evidence="2">
    <location>
        <begin position="392"/>
        <end position="413"/>
    </location>
</feature>
<dbReference type="Pfam" id="PF21070">
    <property type="entry name" value="IcmF_helical"/>
    <property type="match status" value="1"/>
</dbReference>
<protein>
    <submittedName>
        <fullName evidence="6">Type VI secretion protein VasK</fullName>
    </submittedName>
</protein>
<accession>A0ABX8URX4</accession>
<dbReference type="EMBL" id="CP080096">
    <property type="protein sequence ID" value="QYD71773.1"/>
    <property type="molecule type" value="Genomic_DNA"/>
</dbReference>
<evidence type="ECO:0000259" key="3">
    <source>
        <dbReference type="Pfam" id="PF06744"/>
    </source>
</evidence>
<dbReference type="Pfam" id="PF06761">
    <property type="entry name" value="IcmF-related"/>
    <property type="match status" value="1"/>
</dbReference>
<keyword evidence="2" id="KW-0812">Transmembrane</keyword>
<feature type="domain" description="IcmF-related" evidence="4">
    <location>
        <begin position="455"/>
        <end position="792"/>
    </location>
</feature>
<dbReference type="PANTHER" id="PTHR36153">
    <property type="entry name" value="INNER MEMBRANE PROTEIN-RELATED"/>
    <property type="match status" value="1"/>
</dbReference>
<feature type="region of interest" description="Disordered" evidence="1">
    <location>
        <begin position="817"/>
        <end position="848"/>
    </location>
</feature>
<feature type="region of interest" description="Disordered" evidence="1">
    <location>
        <begin position="340"/>
        <end position="370"/>
    </location>
</feature>
<keyword evidence="2" id="KW-0472">Membrane</keyword>
<gene>
    <name evidence="6" type="ORF">KZJ38_32870</name>
</gene>
<feature type="transmembrane region" description="Helical" evidence="2">
    <location>
        <begin position="12"/>
        <end position="33"/>
    </location>
</feature>
<evidence type="ECO:0000256" key="2">
    <source>
        <dbReference type="SAM" id="Phobius"/>
    </source>
</evidence>
<organism evidence="6 7">
    <name type="scientific">Paraburkholderia edwinii</name>
    <dbReference type="NCBI Taxonomy" id="2861782"/>
    <lineage>
        <taxon>Bacteria</taxon>
        <taxon>Pseudomonadati</taxon>
        <taxon>Pseudomonadota</taxon>
        <taxon>Betaproteobacteria</taxon>
        <taxon>Burkholderiales</taxon>
        <taxon>Burkholderiaceae</taxon>
        <taxon>Paraburkholderia</taxon>
    </lineage>
</organism>
<dbReference type="InterPro" id="IPR053156">
    <property type="entry name" value="T6SS_TssM-like"/>
</dbReference>
<evidence type="ECO:0000313" key="6">
    <source>
        <dbReference type="EMBL" id="QYD71773.1"/>
    </source>
</evidence>
<proteinExistence type="predicted"/>
<dbReference type="PANTHER" id="PTHR36153:SF1">
    <property type="entry name" value="TYPE VI SECRETION SYSTEM COMPONENT TSSM1"/>
    <property type="match status" value="1"/>
</dbReference>
<name>A0ABX8URX4_9BURK</name>